<name>A0ABQ0LIJ3_MYCCL</name>
<evidence type="ECO:0008006" key="4">
    <source>
        <dbReference type="Google" id="ProtNLM"/>
    </source>
</evidence>
<feature type="region of interest" description="Disordered" evidence="1">
    <location>
        <begin position="923"/>
        <end position="1047"/>
    </location>
</feature>
<proteinExistence type="predicted"/>
<reference evidence="2" key="1">
    <citation type="submission" date="2014-09" db="EMBL/GenBank/DDBJ databases">
        <title>Genome sequence of the luminous mushroom Mycena chlorophos for searching fungal bioluminescence genes.</title>
        <authorList>
            <person name="Tanaka Y."/>
            <person name="Kasuga D."/>
            <person name="Oba Y."/>
            <person name="Hase S."/>
            <person name="Sato K."/>
            <person name="Oba Y."/>
            <person name="Sakakibara Y."/>
        </authorList>
    </citation>
    <scope>NUCLEOTIDE SEQUENCE</scope>
</reference>
<organism evidence="2 3">
    <name type="scientific">Mycena chlorophos</name>
    <name type="common">Agaric fungus</name>
    <name type="synonym">Agaricus chlorophos</name>
    <dbReference type="NCBI Taxonomy" id="658473"/>
    <lineage>
        <taxon>Eukaryota</taxon>
        <taxon>Fungi</taxon>
        <taxon>Dikarya</taxon>
        <taxon>Basidiomycota</taxon>
        <taxon>Agaricomycotina</taxon>
        <taxon>Agaricomycetes</taxon>
        <taxon>Agaricomycetidae</taxon>
        <taxon>Agaricales</taxon>
        <taxon>Marasmiineae</taxon>
        <taxon>Mycenaceae</taxon>
        <taxon>Mycena</taxon>
    </lineage>
</organism>
<feature type="compositionally biased region" description="Pro residues" evidence="1">
    <location>
        <begin position="924"/>
        <end position="956"/>
    </location>
</feature>
<sequence>MNVQRIIKRYDRESWGSSSGGHKDGDAHVYGFSDDLAVGLLCKRISGPCNGIDVCELVPDGFLADCVRLEDDPQATLDLWHQHLDANQQEAATVSGLLLRFHSYITSAKCPKAGCGGSARLVLLSDAPNQYGKSYYVGCSERGADRPLDHIWIPIPVHLDEDALEFVMENDGKLPPGMFEAHTSVCNFSAHPKLGLKHCWYGHSVDDVAKTAVMVNRPCDAEIIIYVPVDEPDGTPIPEWARYMAMLLIRQYHNHAVYPDTQPTLEDRARQRTGRLREYGTARHWGYRTPLHGEGLSTAKKAPWHLPSDSEWPLPTTRTEPYPDAGRTRSGCRGTRICPVSLRAYPDPVRCRALLEDEQKLAEVIDAIGVENLTVQRLRAHLITKAAYGGLRIAKVSPGFANSRRVKDFIRERAAVKFPKGMGWDGVVHYMTEIQPTLSPSEHYIHAAICRADFSIIVTMHPGIADLVHLVLAFCIDYSFKRVEGKLNEWKIASMIPRYNKRTTLATIYCDGNTRDAFACLFTELFAAIKHITGTELALRPWRPDATCRAIILDGEVAQAQGLGDFLVWYNNPQISGINSRDPLDLVTYSMKTCQVHFRRNIDEKLARTAKTLSGDELTKLRSYPQLRTHAEIAEWHQWCSDHSDTDLQNWYAQKRNNPWYLATMNEITSKMRTDDYRLTPNSSNTVESAHAGLNAQTNIQLPPLSAILSNKESDDLVADEHDQIETGGVISNDNNGLGQRERLMAQRMRSKVKKCAVRQDGIAEFQALEVEEAAGDATWSASLDREKVLQAEIKRLRGSKVDAMKLKVKALRKKVNVEVELQRAWRKRKGEIKERMKALRDDELHGVRIPRAAVVDTAFDHPTAFGLDPTRLPSPPSEETDLWNVYGELPDEFMDGLFDPPTAEDRLDFQIALNNSFFATLNPIPPNPSPPPPPFQAPTLPMPPAPNLSPAPPPFQLDQDLDPDFRASERALADERDVDSAPPTVAPSQFSAGPSTKRQVSTRRGKKREREEDASAEPVQPSRKSAREPVKSTRAKGHSYDDRWVK</sequence>
<accession>A0ABQ0LIJ3</accession>
<gene>
    <name evidence="2" type="ORF">MCHLO_08114</name>
</gene>
<evidence type="ECO:0000313" key="3">
    <source>
        <dbReference type="Proteomes" id="UP000815677"/>
    </source>
</evidence>
<protein>
    <recommendedName>
        <fullName evidence="4">MULE transposase domain-containing protein</fullName>
    </recommendedName>
</protein>
<keyword evidence="3" id="KW-1185">Reference proteome</keyword>
<feature type="region of interest" description="Disordered" evidence="1">
    <location>
        <begin position="307"/>
        <end position="330"/>
    </location>
</feature>
<evidence type="ECO:0000256" key="1">
    <source>
        <dbReference type="SAM" id="MobiDB-lite"/>
    </source>
</evidence>
<feature type="compositionally biased region" description="Polar residues" evidence="1">
    <location>
        <begin position="987"/>
        <end position="1000"/>
    </location>
</feature>
<evidence type="ECO:0000313" key="2">
    <source>
        <dbReference type="EMBL" id="GAT50927.1"/>
    </source>
</evidence>
<dbReference type="Proteomes" id="UP000815677">
    <property type="component" value="Unassembled WGS sequence"/>
</dbReference>
<dbReference type="EMBL" id="DF846746">
    <property type="protein sequence ID" value="GAT50927.1"/>
    <property type="molecule type" value="Genomic_DNA"/>
</dbReference>
<feature type="compositionally biased region" description="Basic and acidic residues" evidence="1">
    <location>
        <begin position="964"/>
        <end position="980"/>
    </location>
</feature>